<keyword evidence="4" id="KW-1185">Reference proteome</keyword>
<evidence type="ECO:0000313" key="4">
    <source>
        <dbReference type="Proteomes" id="UP000242519"/>
    </source>
</evidence>
<dbReference type="EMBL" id="MZNU01000166">
    <property type="protein sequence ID" value="OWP03852.1"/>
    <property type="molecule type" value="Genomic_DNA"/>
</dbReference>
<dbReference type="Proteomes" id="UP000242519">
    <property type="component" value="Unassembled WGS sequence"/>
</dbReference>
<sequence length="244" mass="24886">MADAAVPFSHEASETVVVVVVVVVVAVAVAVVVVMAGVVVEAETVNQSRGSDLLSRTHFPGAELESAGGDVAGPRARRPRRAEAEAEAAHPPTAPHRRQGSSGLGSAGRPPPSGTEAQSFQGAGLGVEPEIPEPWQALADPLRDGDTTLGPIETGAWPALLPCPGPPSSPLASQRRPSSHLDTGGPLHDWGSSPRPPLVAGPRNSLPPSDATANASPDERLASSAHSAARTGETPARRHGTRHG</sequence>
<feature type="transmembrane region" description="Helical" evidence="2">
    <location>
        <begin position="16"/>
        <end position="40"/>
    </location>
</feature>
<keyword evidence="2" id="KW-0812">Transmembrane</keyword>
<name>A0A218Z7V8_9HELO</name>
<evidence type="ECO:0000256" key="1">
    <source>
        <dbReference type="SAM" id="MobiDB-lite"/>
    </source>
</evidence>
<feature type="region of interest" description="Disordered" evidence="1">
    <location>
        <begin position="60"/>
        <end position="244"/>
    </location>
</feature>
<accession>A0A218Z7V8</accession>
<dbReference type="AlphaFoldDB" id="A0A218Z7V8"/>
<proteinExistence type="predicted"/>
<evidence type="ECO:0000313" key="3">
    <source>
        <dbReference type="EMBL" id="OWP03852.1"/>
    </source>
</evidence>
<comment type="caution">
    <text evidence="3">The sequence shown here is derived from an EMBL/GenBank/DDBJ whole genome shotgun (WGS) entry which is preliminary data.</text>
</comment>
<reference evidence="3 4" key="1">
    <citation type="submission" date="2017-04" db="EMBL/GenBank/DDBJ databases">
        <title>Draft genome sequence of Marssonina coronaria NL1: causal agent of apple blotch.</title>
        <authorList>
            <person name="Cheng Q."/>
        </authorList>
    </citation>
    <scope>NUCLEOTIDE SEQUENCE [LARGE SCALE GENOMIC DNA]</scope>
    <source>
        <strain evidence="3 4">NL1</strain>
    </source>
</reference>
<organism evidence="3 4">
    <name type="scientific">Diplocarpon coronariae</name>
    <dbReference type="NCBI Taxonomy" id="2795749"/>
    <lineage>
        <taxon>Eukaryota</taxon>
        <taxon>Fungi</taxon>
        <taxon>Dikarya</taxon>
        <taxon>Ascomycota</taxon>
        <taxon>Pezizomycotina</taxon>
        <taxon>Leotiomycetes</taxon>
        <taxon>Helotiales</taxon>
        <taxon>Drepanopezizaceae</taxon>
        <taxon>Diplocarpon</taxon>
    </lineage>
</organism>
<keyword evidence="2" id="KW-1133">Transmembrane helix</keyword>
<dbReference type="InParanoid" id="A0A218Z7V8"/>
<protein>
    <submittedName>
        <fullName evidence="3">Uncharacterized protein</fullName>
    </submittedName>
</protein>
<evidence type="ECO:0000256" key="2">
    <source>
        <dbReference type="SAM" id="Phobius"/>
    </source>
</evidence>
<keyword evidence="2" id="KW-0472">Membrane</keyword>
<gene>
    <name evidence="3" type="ORF">B2J93_2697</name>
</gene>